<dbReference type="GO" id="GO:0016787">
    <property type="term" value="F:hydrolase activity"/>
    <property type="evidence" value="ECO:0007669"/>
    <property type="project" value="UniProtKB-KW"/>
</dbReference>
<reference evidence="1 2" key="2">
    <citation type="journal article" date="2010" name="Stand. Genomic Sci.">
        <title>Complete genome sequence of Nakamurella multipartita type strain (Y-104).</title>
        <authorList>
            <person name="Tice H."/>
            <person name="Mayilraj S."/>
            <person name="Sims D."/>
            <person name="Lapidus A."/>
            <person name="Nolan M."/>
            <person name="Lucas S."/>
            <person name="Glavina Del Rio T."/>
            <person name="Copeland A."/>
            <person name="Cheng J.F."/>
            <person name="Meincke L."/>
            <person name="Bruce D."/>
            <person name="Goodwin L."/>
            <person name="Pitluck S."/>
            <person name="Ivanova N."/>
            <person name="Mavromatis K."/>
            <person name="Ovchinnikova G."/>
            <person name="Pati A."/>
            <person name="Chen A."/>
            <person name="Palaniappan K."/>
            <person name="Land M."/>
            <person name="Hauser L."/>
            <person name="Chang Y.J."/>
            <person name="Jeffries C.D."/>
            <person name="Detter J.C."/>
            <person name="Brettin T."/>
            <person name="Rohde M."/>
            <person name="Goker M."/>
            <person name="Bristow J."/>
            <person name="Eisen J.A."/>
            <person name="Markowitz V."/>
            <person name="Hugenholtz P."/>
            <person name="Kyrpides N.C."/>
            <person name="Klenk H.P."/>
            <person name="Chen F."/>
        </authorList>
    </citation>
    <scope>NUCLEOTIDE SEQUENCE [LARGE SCALE GENOMIC DNA]</scope>
    <source>
        <strain evidence="2">ATCC 700099 / DSM 44233 / CIP 104796 / JCM 9543 / NBRC 105858 / Y-104</strain>
    </source>
</reference>
<gene>
    <name evidence="1" type="ordered locus">Namu_2787</name>
</gene>
<sequence>MSAPDGPPLRAVLFDMDGTVVDSEHLWAQAMTQIAAELGGTLSAEVLARTTGLSVPASVDLMLTELGSDLAHHEATEQLLARTAEVFAAELMWQPGAQELIDALRAEGVATALVTNSPRVVVDVALQRLGGHRFDLSVCGDEVAVHKPDPEPYLTAMRGLQRPAAQCLAVEDSPSGTAAAVTAGIPVLVVPSEVDVPEGPGRVFAASLLDATVDELRHLHHAFHRSRFGA</sequence>
<dbReference type="OrthoDB" id="9797743at2"/>
<keyword evidence="1" id="KW-0378">Hydrolase</keyword>
<dbReference type="HOGENOM" id="CLU_045011_13_1_11"/>
<dbReference type="eggNOG" id="COG0637">
    <property type="taxonomic scope" value="Bacteria"/>
</dbReference>
<dbReference type="NCBIfam" id="TIGR01509">
    <property type="entry name" value="HAD-SF-IA-v3"/>
    <property type="match status" value="1"/>
</dbReference>
<organism evidence="1 2">
    <name type="scientific">Nakamurella multipartita (strain ATCC 700099 / DSM 44233 / CIP 104796 / JCM 9543 / NBRC 105858 / Y-104)</name>
    <name type="common">Microsphaera multipartita</name>
    <dbReference type="NCBI Taxonomy" id="479431"/>
    <lineage>
        <taxon>Bacteria</taxon>
        <taxon>Bacillati</taxon>
        <taxon>Actinomycetota</taxon>
        <taxon>Actinomycetes</taxon>
        <taxon>Nakamurellales</taxon>
        <taxon>Nakamurellaceae</taxon>
        <taxon>Nakamurella</taxon>
    </lineage>
</organism>
<dbReference type="SUPFAM" id="SSF56784">
    <property type="entry name" value="HAD-like"/>
    <property type="match status" value="1"/>
</dbReference>
<evidence type="ECO:0000313" key="2">
    <source>
        <dbReference type="Proteomes" id="UP000002218"/>
    </source>
</evidence>
<dbReference type="PRINTS" id="PR00413">
    <property type="entry name" value="HADHALOGNASE"/>
</dbReference>
<dbReference type="EMBL" id="CP001737">
    <property type="protein sequence ID" value="ACV79133.1"/>
    <property type="molecule type" value="Genomic_DNA"/>
</dbReference>
<dbReference type="SFLD" id="SFLDG01129">
    <property type="entry name" value="C1.5:_HAD__Beta-PGM__Phosphata"/>
    <property type="match status" value="1"/>
</dbReference>
<dbReference type="InterPro" id="IPR023198">
    <property type="entry name" value="PGP-like_dom2"/>
</dbReference>
<keyword evidence="2" id="KW-1185">Reference proteome</keyword>
<evidence type="ECO:0000313" key="1">
    <source>
        <dbReference type="EMBL" id="ACV79133.1"/>
    </source>
</evidence>
<dbReference type="STRING" id="479431.Namu_2787"/>
<dbReference type="InterPro" id="IPR036412">
    <property type="entry name" value="HAD-like_sf"/>
</dbReference>
<dbReference type="SFLD" id="SFLDG01135">
    <property type="entry name" value="C1.5.6:_HAD__Beta-PGM__Phospha"/>
    <property type="match status" value="1"/>
</dbReference>
<dbReference type="PANTHER" id="PTHR18901">
    <property type="entry name" value="2-DEOXYGLUCOSE-6-PHOSPHATE PHOSPHATASE 2"/>
    <property type="match status" value="1"/>
</dbReference>
<dbReference type="Proteomes" id="UP000002218">
    <property type="component" value="Chromosome"/>
</dbReference>
<reference evidence="2" key="1">
    <citation type="submission" date="2009-09" db="EMBL/GenBank/DDBJ databases">
        <title>The complete genome of Nakamurella multipartita DSM 44233.</title>
        <authorList>
            <consortium name="US DOE Joint Genome Institute (JGI-PGF)"/>
            <person name="Lucas S."/>
            <person name="Copeland A."/>
            <person name="Lapidus A."/>
            <person name="Glavina del Rio T."/>
            <person name="Dalin E."/>
            <person name="Tice H."/>
            <person name="Bruce D."/>
            <person name="Goodwin L."/>
            <person name="Pitluck S."/>
            <person name="Kyrpides N."/>
            <person name="Mavromatis K."/>
            <person name="Ivanova N."/>
            <person name="Ovchinnikova G."/>
            <person name="Sims D."/>
            <person name="Meincke L."/>
            <person name="Brettin T."/>
            <person name="Detter J.C."/>
            <person name="Han C."/>
            <person name="Larimer F."/>
            <person name="Land M."/>
            <person name="Hauser L."/>
            <person name="Markowitz V."/>
            <person name="Cheng J.-F."/>
            <person name="Hugenholtz P."/>
            <person name="Woyke T."/>
            <person name="Wu D."/>
            <person name="Klenk H.-P."/>
            <person name="Eisen J.A."/>
        </authorList>
    </citation>
    <scope>NUCLEOTIDE SEQUENCE [LARGE SCALE GENOMIC DNA]</scope>
    <source>
        <strain evidence="2">ATCC 700099 / DSM 44233 / CIP 104796 / JCM 9543 / NBRC 105858 / Y-104</strain>
    </source>
</reference>
<dbReference type="InterPro" id="IPR041492">
    <property type="entry name" value="HAD_2"/>
</dbReference>
<dbReference type="CDD" id="cd07505">
    <property type="entry name" value="HAD_BPGM-like"/>
    <property type="match status" value="1"/>
</dbReference>
<accession>C8X8S8</accession>
<proteinExistence type="predicted"/>
<dbReference type="InterPro" id="IPR006439">
    <property type="entry name" value="HAD-SF_hydro_IA"/>
</dbReference>
<dbReference type="Pfam" id="PF13419">
    <property type="entry name" value="HAD_2"/>
    <property type="match status" value="1"/>
</dbReference>
<dbReference type="AlphaFoldDB" id="C8X8S8"/>
<dbReference type="KEGG" id="nml:Namu_2787"/>
<dbReference type="SFLD" id="SFLDS00003">
    <property type="entry name" value="Haloacid_Dehalogenase"/>
    <property type="match status" value="1"/>
</dbReference>
<dbReference type="RefSeq" id="WP_015748012.1">
    <property type="nucleotide sequence ID" value="NC_013235.1"/>
</dbReference>
<dbReference type="InterPro" id="IPR023214">
    <property type="entry name" value="HAD_sf"/>
</dbReference>
<protein>
    <submittedName>
        <fullName evidence="1">HAD-superfamily hydrolase, subfamily IA, variant 3</fullName>
    </submittedName>
</protein>
<dbReference type="InParanoid" id="C8X8S8"/>
<dbReference type="PANTHER" id="PTHR18901:SF38">
    <property type="entry name" value="PSEUDOURIDINE-5'-PHOSPHATASE"/>
    <property type="match status" value="1"/>
</dbReference>
<dbReference type="Gene3D" id="1.10.150.240">
    <property type="entry name" value="Putative phosphatase, domain 2"/>
    <property type="match status" value="1"/>
</dbReference>
<name>C8X8S8_NAKMY</name>
<dbReference type="Gene3D" id="3.40.50.1000">
    <property type="entry name" value="HAD superfamily/HAD-like"/>
    <property type="match status" value="1"/>
</dbReference>